<accession>A0A834DP72</accession>
<name>A0A834DP72_9CHIR</name>
<dbReference type="GO" id="GO:0005576">
    <property type="term" value="C:extracellular region"/>
    <property type="evidence" value="ECO:0007669"/>
    <property type="project" value="InterPro"/>
</dbReference>
<evidence type="ECO:0000256" key="1">
    <source>
        <dbReference type="SAM" id="SignalP"/>
    </source>
</evidence>
<feature type="signal peptide" evidence="1">
    <location>
        <begin position="1"/>
        <end position="29"/>
    </location>
</feature>
<feature type="chain" id="PRO_5032453123" evidence="1">
    <location>
        <begin position="30"/>
        <end position="108"/>
    </location>
</feature>
<dbReference type="GO" id="GO:0009755">
    <property type="term" value="P:hormone-mediated signaling pathway"/>
    <property type="evidence" value="ECO:0007669"/>
    <property type="project" value="InterPro"/>
</dbReference>
<evidence type="ECO:0000313" key="3">
    <source>
        <dbReference type="Proteomes" id="UP000664940"/>
    </source>
</evidence>
<protein>
    <submittedName>
        <fullName evidence="2">Agouti signaling protein</fullName>
    </submittedName>
</protein>
<dbReference type="EMBL" id="JABVXQ010000010">
    <property type="protein sequence ID" value="KAF6087371.1"/>
    <property type="molecule type" value="Genomic_DNA"/>
</dbReference>
<comment type="caution">
    <text evidence="2">The sequence shown here is derived from an EMBL/GenBank/DDBJ whole genome shotgun (WGS) entry which is preliminary data.</text>
</comment>
<dbReference type="Proteomes" id="UP000664940">
    <property type="component" value="Unassembled WGS sequence"/>
</dbReference>
<keyword evidence="1" id="KW-0732">Signal</keyword>
<organism evidence="2 3">
    <name type="scientific">Phyllostomus discolor</name>
    <name type="common">pale spear-nosed bat</name>
    <dbReference type="NCBI Taxonomy" id="89673"/>
    <lineage>
        <taxon>Eukaryota</taxon>
        <taxon>Metazoa</taxon>
        <taxon>Chordata</taxon>
        <taxon>Craniata</taxon>
        <taxon>Vertebrata</taxon>
        <taxon>Euteleostomi</taxon>
        <taxon>Mammalia</taxon>
        <taxon>Eutheria</taxon>
        <taxon>Laurasiatheria</taxon>
        <taxon>Chiroptera</taxon>
        <taxon>Yangochiroptera</taxon>
        <taxon>Phyllostomidae</taxon>
        <taxon>Phyllostominae</taxon>
        <taxon>Phyllostomus</taxon>
    </lineage>
</organism>
<proteinExistence type="predicted"/>
<dbReference type="InterPro" id="IPR007733">
    <property type="entry name" value="Agouti"/>
</dbReference>
<dbReference type="PROSITE" id="PS51257">
    <property type="entry name" value="PROKAR_LIPOPROTEIN"/>
    <property type="match status" value="1"/>
</dbReference>
<sequence length="108" mass="12202">MYKRIWPPEMDVTHLLLATLLVCLCFLTACSHLAPEEKLRDDRSLRCNSSMNLLDSPSVSIVGKSPGLGPSFWVLAHEKELQDVKHDLQADTRIHCHRSGLLLVHSMK</sequence>
<dbReference type="SMART" id="SM00792">
    <property type="entry name" value="Agouti"/>
    <property type="match status" value="1"/>
</dbReference>
<evidence type="ECO:0000313" key="2">
    <source>
        <dbReference type="EMBL" id="KAF6087371.1"/>
    </source>
</evidence>
<dbReference type="AlphaFoldDB" id="A0A834DP72"/>
<reference evidence="2 3" key="1">
    <citation type="journal article" date="2020" name="Nature">
        <title>Six reference-quality genomes reveal evolution of bat adaptations.</title>
        <authorList>
            <person name="Jebb D."/>
            <person name="Huang Z."/>
            <person name="Pippel M."/>
            <person name="Hughes G.M."/>
            <person name="Lavrichenko K."/>
            <person name="Devanna P."/>
            <person name="Winkler S."/>
            <person name="Jermiin L.S."/>
            <person name="Skirmuntt E.C."/>
            <person name="Katzourakis A."/>
            <person name="Burkitt-Gray L."/>
            <person name="Ray D.A."/>
            <person name="Sullivan K.A.M."/>
            <person name="Roscito J.G."/>
            <person name="Kirilenko B.M."/>
            <person name="Davalos L.M."/>
            <person name="Corthals A.P."/>
            <person name="Power M.L."/>
            <person name="Jones G."/>
            <person name="Ransome R.D."/>
            <person name="Dechmann D.K.N."/>
            <person name="Locatelli A.G."/>
            <person name="Puechmaille S.J."/>
            <person name="Fedrigo O."/>
            <person name="Jarvis E.D."/>
            <person name="Hiller M."/>
            <person name="Vernes S.C."/>
            <person name="Myers E.W."/>
            <person name="Teeling E.C."/>
        </authorList>
    </citation>
    <scope>NUCLEOTIDE SEQUENCE [LARGE SCALE GENOMIC DNA]</scope>
    <source>
        <strain evidence="2">Bat1K_MPI-CBG_1</strain>
    </source>
</reference>
<gene>
    <name evidence="2" type="ORF">HJG60_001082</name>
</gene>